<evidence type="ECO:0000313" key="2">
    <source>
        <dbReference type="Proteomes" id="UP001642487"/>
    </source>
</evidence>
<accession>A0ABP0XVC6</accession>
<organism evidence="1 2">
    <name type="scientific">Citrullus colocynthis</name>
    <name type="common">colocynth</name>
    <dbReference type="NCBI Taxonomy" id="252529"/>
    <lineage>
        <taxon>Eukaryota</taxon>
        <taxon>Viridiplantae</taxon>
        <taxon>Streptophyta</taxon>
        <taxon>Embryophyta</taxon>
        <taxon>Tracheophyta</taxon>
        <taxon>Spermatophyta</taxon>
        <taxon>Magnoliopsida</taxon>
        <taxon>eudicotyledons</taxon>
        <taxon>Gunneridae</taxon>
        <taxon>Pentapetalae</taxon>
        <taxon>rosids</taxon>
        <taxon>fabids</taxon>
        <taxon>Cucurbitales</taxon>
        <taxon>Cucurbitaceae</taxon>
        <taxon>Benincaseae</taxon>
        <taxon>Citrullus</taxon>
    </lineage>
</organism>
<name>A0ABP0XVC6_9ROSI</name>
<proteinExistence type="predicted"/>
<gene>
    <name evidence="1" type="ORF">CITCOLO1_LOCUS3786</name>
</gene>
<dbReference type="EMBL" id="OZ021744">
    <property type="protein sequence ID" value="CAK9312108.1"/>
    <property type="molecule type" value="Genomic_DNA"/>
</dbReference>
<protein>
    <submittedName>
        <fullName evidence="1">Uncharacterized protein</fullName>
    </submittedName>
</protein>
<dbReference type="Proteomes" id="UP001642487">
    <property type="component" value="Chromosome 10"/>
</dbReference>
<reference evidence="1 2" key="1">
    <citation type="submission" date="2024-03" db="EMBL/GenBank/DDBJ databases">
        <authorList>
            <person name="Gkanogiannis A."/>
            <person name="Becerra Lopez-Lavalle L."/>
        </authorList>
    </citation>
    <scope>NUCLEOTIDE SEQUENCE [LARGE SCALE GENOMIC DNA]</scope>
</reference>
<evidence type="ECO:0000313" key="1">
    <source>
        <dbReference type="EMBL" id="CAK9312108.1"/>
    </source>
</evidence>
<sequence>MYETKFEIGEFETLHGLQREREKKSFFPFSPSSSLKAAPSAIFFAIGDVAARQPFDRCASRRFVRRLKFVPPHGFSSDLQRVVPAATVAWVVWSAVVRDFCRP</sequence>
<keyword evidence="2" id="KW-1185">Reference proteome</keyword>